<evidence type="ECO:0000256" key="8">
    <source>
        <dbReference type="HAMAP-Rule" id="MF_00127"/>
    </source>
</evidence>
<dbReference type="HAMAP" id="MF_00127">
    <property type="entry name" value="His_tRNA_synth"/>
    <property type="match status" value="1"/>
</dbReference>
<dbReference type="InterPro" id="IPR006195">
    <property type="entry name" value="aa-tRNA-synth_II"/>
</dbReference>
<comment type="subunit">
    <text evidence="8">Homodimer.</text>
</comment>
<feature type="binding site" evidence="9">
    <location>
        <begin position="82"/>
        <end position="84"/>
    </location>
    <ligand>
        <name>L-histidine</name>
        <dbReference type="ChEBI" id="CHEBI:57595"/>
    </ligand>
</feature>
<dbReference type="SUPFAM" id="SSF55681">
    <property type="entry name" value="Class II aaRS and biotin synthetases"/>
    <property type="match status" value="1"/>
</dbReference>
<dbReference type="InterPro" id="IPR015807">
    <property type="entry name" value="His-tRNA-ligase"/>
</dbReference>
<dbReference type="PANTHER" id="PTHR11476:SF7">
    <property type="entry name" value="HISTIDINE--TRNA LIGASE"/>
    <property type="match status" value="1"/>
</dbReference>
<evidence type="ECO:0000256" key="4">
    <source>
        <dbReference type="ARBA" id="ARBA00022840"/>
    </source>
</evidence>
<feature type="binding site" evidence="9">
    <location>
        <position position="276"/>
    </location>
    <ligand>
        <name>L-histidine</name>
        <dbReference type="ChEBI" id="CHEBI:57595"/>
    </ligand>
</feature>
<comment type="catalytic activity">
    <reaction evidence="7 8">
        <text>tRNA(His) + L-histidine + ATP = L-histidyl-tRNA(His) + AMP + diphosphate + H(+)</text>
        <dbReference type="Rhea" id="RHEA:17313"/>
        <dbReference type="Rhea" id="RHEA-COMP:9665"/>
        <dbReference type="Rhea" id="RHEA-COMP:9689"/>
        <dbReference type="ChEBI" id="CHEBI:15378"/>
        <dbReference type="ChEBI" id="CHEBI:30616"/>
        <dbReference type="ChEBI" id="CHEBI:33019"/>
        <dbReference type="ChEBI" id="CHEBI:57595"/>
        <dbReference type="ChEBI" id="CHEBI:78442"/>
        <dbReference type="ChEBI" id="CHEBI:78527"/>
        <dbReference type="ChEBI" id="CHEBI:456215"/>
        <dbReference type="EC" id="6.1.1.21"/>
    </reaction>
</comment>
<dbReference type="InterPro" id="IPR004154">
    <property type="entry name" value="Anticodon-bd"/>
</dbReference>
<evidence type="ECO:0000256" key="6">
    <source>
        <dbReference type="ARBA" id="ARBA00023146"/>
    </source>
</evidence>
<reference evidence="11" key="1">
    <citation type="submission" date="2022-05" db="EMBL/GenBank/DDBJ databases">
        <title>Draft genome sequence of Clostridium tertium strain CP3 isolated from Peru.</title>
        <authorList>
            <person name="Hurtado R."/>
            <person name="Lima L."/>
            <person name="Sousa T."/>
            <person name="Jaiswal A.K."/>
            <person name="Tiwari S."/>
            <person name="Maturrano L."/>
            <person name="Brenig B."/>
            <person name="Azevedo V."/>
        </authorList>
    </citation>
    <scope>NUCLEOTIDE SEQUENCE</scope>
    <source>
        <strain evidence="11">CP3</strain>
    </source>
</reference>
<dbReference type="InterPro" id="IPR041715">
    <property type="entry name" value="HisRS-like_core"/>
</dbReference>
<sequence>MSNYKIKPSILPGFMELLPIEQRKFNDIVEKITKVYEENGCLPIDTPIIEKAEILLAKNAGETEKQVYAFQKGSNNLALRFDLTVPFARYTSQYFNDLNFPLKRYQIGKVYRGERNQRGRYREFYQCDVDIIGKDKLSIKNDALVISLASKAFKSIGLKDYKFQISNRKILSALLSSLNIESSIDVMILIDKYDKIGEQTFKEELDKLVNKESAKIINKVININGSKDKVLEELELLNIQDEKFTLGLNELKEVTTTLEVLGVYDSEYIINLKIIRGLDYYTGTVFETLLINNEEYGSICSGGRYDNLAENYTNNILPGVGISIGLTRLFFVLKEIGFVESYKLPSKVEYLIIPIGDTLKYCGEVYKKLTESGKAVEMYFEDDKLKKKLNYANKLEIPYVILLGEEEEANKSINIKNMITGKQETLKFEDIF</sequence>
<dbReference type="GO" id="GO:0006427">
    <property type="term" value="P:histidyl-tRNA aminoacylation"/>
    <property type="evidence" value="ECO:0007669"/>
    <property type="project" value="UniProtKB-UniRule"/>
</dbReference>
<evidence type="ECO:0000313" key="12">
    <source>
        <dbReference type="Proteomes" id="UP001141183"/>
    </source>
</evidence>
<protein>
    <recommendedName>
        <fullName evidence="8">Histidine--tRNA ligase</fullName>
        <ecNumber evidence="8">6.1.1.21</ecNumber>
    </recommendedName>
    <alternativeName>
        <fullName evidence="8">Histidyl-tRNA synthetase</fullName>
        <shortName evidence="8">HisRS</shortName>
    </alternativeName>
</protein>
<name>A0A9X4B3I0_9CLOT</name>
<dbReference type="EC" id="6.1.1.21" evidence="8"/>
<evidence type="ECO:0000256" key="7">
    <source>
        <dbReference type="ARBA" id="ARBA00047639"/>
    </source>
</evidence>
<comment type="similarity">
    <text evidence="1 8">Belongs to the class-II aminoacyl-tRNA synthetase family.</text>
</comment>
<accession>A0A9X4B3I0</accession>
<dbReference type="Gene3D" id="3.40.50.800">
    <property type="entry name" value="Anticodon-binding domain"/>
    <property type="match status" value="1"/>
</dbReference>
<dbReference type="InterPro" id="IPR004516">
    <property type="entry name" value="HisRS/HisZ"/>
</dbReference>
<dbReference type="CDD" id="cd00773">
    <property type="entry name" value="HisRS-like_core"/>
    <property type="match status" value="1"/>
</dbReference>
<keyword evidence="5 8" id="KW-0648">Protein biosynthesis</keyword>
<evidence type="ECO:0000256" key="3">
    <source>
        <dbReference type="ARBA" id="ARBA00022741"/>
    </source>
</evidence>
<dbReference type="GO" id="GO:0004821">
    <property type="term" value="F:histidine-tRNA ligase activity"/>
    <property type="evidence" value="ECO:0007669"/>
    <property type="project" value="UniProtKB-UniRule"/>
</dbReference>
<dbReference type="GO" id="GO:0005737">
    <property type="term" value="C:cytoplasm"/>
    <property type="evidence" value="ECO:0007669"/>
    <property type="project" value="UniProtKB-SubCell"/>
</dbReference>
<dbReference type="GO" id="GO:0016740">
    <property type="term" value="F:transferase activity"/>
    <property type="evidence" value="ECO:0007669"/>
    <property type="project" value="UniProtKB-ARBA"/>
</dbReference>
<dbReference type="InterPro" id="IPR036621">
    <property type="entry name" value="Anticodon-bd_dom_sf"/>
</dbReference>
<dbReference type="PROSITE" id="PS50862">
    <property type="entry name" value="AA_TRNA_LIGASE_II"/>
    <property type="match status" value="1"/>
</dbReference>
<feature type="binding site" evidence="9">
    <location>
        <begin position="280"/>
        <end position="281"/>
    </location>
    <ligand>
        <name>L-histidine</name>
        <dbReference type="ChEBI" id="CHEBI:57595"/>
    </ligand>
</feature>
<feature type="binding site" evidence="9">
    <location>
        <position position="126"/>
    </location>
    <ligand>
        <name>L-histidine</name>
        <dbReference type="ChEBI" id="CHEBI:57595"/>
    </ligand>
</feature>
<dbReference type="Proteomes" id="UP001141183">
    <property type="component" value="Unassembled WGS sequence"/>
</dbReference>
<evidence type="ECO:0000256" key="9">
    <source>
        <dbReference type="PIRSR" id="PIRSR001549-1"/>
    </source>
</evidence>
<dbReference type="PANTHER" id="PTHR11476">
    <property type="entry name" value="HISTIDYL-TRNA SYNTHETASE"/>
    <property type="match status" value="1"/>
</dbReference>
<evidence type="ECO:0000256" key="2">
    <source>
        <dbReference type="ARBA" id="ARBA00022490"/>
    </source>
</evidence>
<organism evidence="11 12">
    <name type="scientific">Clostridium tertium</name>
    <dbReference type="NCBI Taxonomy" id="1559"/>
    <lineage>
        <taxon>Bacteria</taxon>
        <taxon>Bacillati</taxon>
        <taxon>Bacillota</taxon>
        <taxon>Clostridia</taxon>
        <taxon>Eubacteriales</taxon>
        <taxon>Clostridiaceae</taxon>
        <taxon>Clostridium</taxon>
    </lineage>
</organism>
<dbReference type="PIRSF" id="PIRSF001549">
    <property type="entry name" value="His-tRNA_synth"/>
    <property type="match status" value="1"/>
</dbReference>
<keyword evidence="8 11" id="KW-0436">Ligase</keyword>
<evidence type="ECO:0000313" key="11">
    <source>
        <dbReference type="EMBL" id="MDC4241701.1"/>
    </source>
</evidence>
<dbReference type="EMBL" id="JAMRYU010000018">
    <property type="protein sequence ID" value="MDC4241701.1"/>
    <property type="molecule type" value="Genomic_DNA"/>
</dbReference>
<dbReference type="AlphaFoldDB" id="A0A9X4B3I0"/>
<comment type="subcellular location">
    <subcellularLocation>
        <location evidence="8">Cytoplasm</location>
    </subcellularLocation>
</comment>
<evidence type="ECO:0000256" key="5">
    <source>
        <dbReference type="ARBA" id="ARBA00022917"/>
    </source>
</evidence>
<dbReference type="InterPro" id="IPR045864">
    <property type="entry name" value="aa-tRNA-synth_II/BPL/LPL"/>
</dbReference>
<proteinExistence type="inferred from homology"/>
<dbReference type="Gene3D" id="3.30.930.10">
    <property type="entry name" value="Bira Bifunctional Protein, Domain 2"/>
    <property type="match status" value="1"/>
</dbReference>
<keyword evidence="4 8" id="KW-0067">ATP-binding</keyword>
<dbReference type="GO" id="GO:0005524">
    <property type="term" value="F:ATP binding"/>
    <property type="evidence" value="ECO:0007669"/>
    <property type="project" value="UniProtKB-UniRule"/>
</dbReference>
<feature type="binding site" evidence="9">
    <location>
        <position position="112"/>
    </location>
    <ligand>
        <name>L-histidine</name>
        <dbReference type="ChEBI" id="CHEBI:57595"/>
    </ligand>
</feature>
<evidence type="ECO:0000256" key="1">
    <source>
        <dbReference type="ARBA" id="ARBA00008226"/>
    </source>
</evidence>
<feature type="domain" description="Aminoacyl-transfer RNA synthetases class-II family profile" evidence="10">
    <location>
        <begin position="26"/>
        <end position="354"/>
    </location>
</feature>
<keyword evidence="6 8" id="KW-0030">Aminoacyl-tRNA synthetase</keyword>
<dbReference type="Pfam" id="PF13393">
    <property type="entry name" value="tRNA-synt_His"/>
    <property type="match status" value="1"/>
</dbReference>
<feature type="binding site" evidence="9">
    <location>
        <position position="130"/>
    </location>
    <ligand>
        <name>L-histidine</name>
        <dbReference type="ChEBI" id="CHEBI:57595"/>
    </ligand>
</feature>
<keyword evidence="12" id="KW-1185">Reference proteome</keyword>
<dbReference type="SUPFAM" id="SSF52954">
    <property type="entry name" value="Class II aaRS ABD-related"/>
    <property type="match status" value="1"/>
</dbReference>
<gene>
    <name evidence="8 11" type="primary">hisS</name>
    <name evidence="11" type="ORF">NE398_16315</name>
</gene>
<dbReference type="RefSeq" id="WP_008678792.1">
    <property type="nucleotide sequence ID" value="NZ_CABKOG010000003.1"/>
</dbReference>
<evidence type="ECO:0000259" key="10">
    <source>
        <dbReference type="PROSITE" id="PS50862"/>
    </source>
</evidence>
<keyword evidence="2 8" id="KW-0963">Cytoplasm</keyword>
<comment type="caution">
    <text evidence="11">The sequence shown here is derived from an EMBL/GenBank/DDBJ whole genome shotgun (WGS) entry which is preliminary data.</text>
</comment>
<dbReference type="Pfam" id="PF03129">
    <property type="entry name" value="HGTP_anticodon"/>
    <property type="match status" value="1"/>
</dbReference>
<keyword evidence="3 8" id="KW-0547">Nucleotide-binding</keyword>
<dbReference type="GO" id="GO:0140096">
    <property type="term" value="F:catalytic activity, acting on a protein"/>
    <property type="evidence" value="ECO:0007669"/>
    <property type="project" value="UniProtKB-ARBA"/>
</dbReference>
<dbReference type="NCBIfam" id="TIGR00442">
    <property type="entry name" value="hisS"/>
    <property type="match status" value="1"/>
</dbReference>